<dbReference type="Proteomes" id="UP000821865">
    <property type="component" value="Chromosome 7"/>
</dbReference>
<evidence type="ECO:0000313" key="1">
    <source>
        <dbReference type="EMBL" id="KAH7941787.1"/>
    </source>
</evidence>
<sequence>MSTLWSGVIFLCWLFHSQLCTADLFTSTHDMQEAMATEALSLEDAHYFLSLEEIRLDRAAVEHRRRLSSFPHIGSDTVLGKFIRACRLYALHSDAASAASLPALLPAFAAPSSRKWWPADSDIAGGADGLCKLQRVYEVPVARIAAMRTRRLPPASPEDLSYVARGCYANGTHGNTTVWSQQALAVGLNAGSSARKLELGLWWLRANDARRAALKPRHRHLYPAPPDTDVHEYKSVCAEKGDLRRTTGELGCVLWTGGGDPRLILAPLKLEVLSLTPRVVIFVDFLTASEADYIQEAGRTGLERGSIYDWENPDGITSSKRISKVSWLWDADHLFLAPLTRRIGLAAGLSLESAEPFQVANYGLGGHYTPHDDANSFDQVADQWDMRDGNRVATMLLYLSDVSLGGATAFVNLQLAVKPRRGSALYWYDLAPYSGSDGPVHFAFWHQMKAVDNRTNHVGCPVLWGTKWIATKWIRERYNVVVRFDYPG</sequence>
<keyword evidence="2" id="KW-1185">Reference proteome</keyword>
<comment type="caution">
    <text evidence="1">The sequence shown here is derived from an EMBL/GenBank/DDBJ whole genome shotgun (WGS) entry which is preliminary data.</text>
</comment>
<reference evidence="1" key="1">
    <citation type="submission" date="2020-05" db="EMBL/GenBank/DDBJ databases">
        <title>Large-scale comparative analyses of tick genomes elucidate their genetic diversity and vector capacities.</title>
        <authorList>
            <person name="Jia N."/>
            <person name="Wang J."/>
            <person name="Shi W."/>
            <person name="Du L."/>
            <person name="Sun Y."/>
            <person name="Zhan W."/>
            <person name="Jiang J."/>
            <person name="Wang Q."/>
            <person name="Zhang B."/>
            <person name="Ji P."/>
            <person name="Sakyi L.B."/>
            <person name="Cui X."/>
            <person name="Yuan T."/>
            <person name="Jiang B."/>
            <person name="Yang W."/>
            <person name="Lam T.T.-Y."/>
            <person name="Chang Q."/>
            <person name="Ding S."/>
            <person name="Wang X."/>
            <person name="Zhu J."/>
            <person name="Ruan X."/>
            <person name="Zhao L."/>
            <person name="Wei J."/>
            <person name="Que T."/>
            <person name="Du C."/>
            <person name="Cheng J."/>
            <person name="Dai P."/>
            <person name="Han X."/>
            <person name="Huang E."/>
            <person name="Gao Y."/>
            <person name="Liu J."/>
            <person name="Shao H."/>
            <person name="Ye R."/>
            <person name="Li L."/>
            <person name="Wei W."/>
            <person name="Wang X."/>
            <person name="Wang C."/>
            <person name="Yang T."/>
            <person name="Huo Q."/>
            <person name="Li W."/>
            <person name="Guo W."/>
            <person name="Chen H."/>
            <person name="Zhou L."/>
            <person name="Ni X."/>
            <person name="Tian J."/>
            <person name="Zhou Y."/>
            <person name="Sheng Y."/>
            <person name="Liu T."/>
            <person name="Pan Y."/>
            <person name="Xia L."/>
            <person name="Li J."/>
            <person name="Zhao F."/>
            <person name="Cao W."/>
        </authorList>
    </citation>
    <scope>NUCLEOTIDE SEQUENCE</scope>
    <source>
        <strain evidence="1">Dsil-2018</strain>
    </source>
</reference>
<name>A0ACB8CGK3_DERSI</name>
<evidence type="ECO:0000313" key="2">
    <source>
        <dbReference type="Proteomes" id="UP000821865"/>
    </source>
</evidence>
<organism evidence="1 2">
    <name type="scientific">Dermacentor silvarum</name>
    <name type="common">Tick</name>
    <dbReference type="NCBI Taxonomy" id="543639"/>
    <lineage>
        <taxon>Eukaryota</taxon>
        <taxon>Metazoa</taxon>
        <taxon>Ecdysozoa</taxon>
        <taxon>Arthropoda</taxon>
        <taxon>Chelicerata</taxon>
        <taxon>Arachnida</taxon>
        <taxon>Acari</taxon>
        <taxon>Parasitiformes</taxon>
        <taxon>Ixodida</taxon>
        <taxon>Ixodoidea</taxon>
        <taxon>Ixodidae</taxon>
        <taxon>Rhipicephalinae</taxon>
        <taxon>Dermacentor</taxon>
    </lineage>
</organism>
<protein>
    <submittedName>
        <fullName evidence="1">Uncharacterized protein</fullName>
    </submittedName>
</protein>
<proteinExistence type="predicted"/>
<gene>
    <name evidence="1" type="ORF">HPB49_017529</name>
</gene>
<dbReference type="EMBL" id="CM023476">
    <property type="protein sequence ID" value="KAH7941787.1"/>
    <property type="molecule type" value="Genomic_DNA"/>
</dbReference>
<accession>A0ACB8CGK3</accession>